<dbReference type="InterPro" id="IPR009030">
    <property type="entry name" value="Growth_fac_rcpt_cys_sf"/>
</dbReference>
<dbReference type="VEuPathDB" id="GiardiaDB:QR46_3422"/>
<reference evidence="1 2" key="1">
    <citation type="journal article" date="2015" name="Mol. Biochem. Parasitol.">
        <title>Identification of polymorphic genes for use in assemblage B genotyping assays through comparative genomics of multiple assemblage B Giardia duodenalis isolates.</title>
        <authorList>
            <person name="Wielinga C."/>
            <person name="Thompson R.C."/>
            <person name="Monis P."/>
            <person name="Ryan U."/>
        </authorList>
    </citation>
    <scope>NUCLEOTIDE SEQUENCE [LARGE SCALE GENOMIC DNA]</scope>
    <source>
        <strain evidence="1 2">BAH15c1</strain>
    </source>
</reference>
<protein>
    <submittedName>
        <fullName evidence="1">Variant-specific surface protein</fullName>
    </submittedName>
</protein>
<comment type="caution">
    <text evidence="1">The sequence shown here is derived from an EMBL/GenBank/DDBJ whole genome shotgun (WGS) entry which is preliminary data.</text>
</comment>
<dbReference type="InterPro" id="IPR006212">
    <property type="entry name" value="Furin_repeat"/>
</dbReference>
<accession>A0A132NRG0</accession>
<dbReference type="Pfam" id="PF03302">
    <property type="entry name" value="VSP"/>
    <property type="match status" value="3"/>
</dbReference>
<proteinExistence type="predicted"/>
<dbReference type="InterPro" id="IPR052798">
    <property type="entry name" value="Giardia_VSA"/>
</dbReference>
<dbReference type="OrthoDB" id="300641at2759"/>
<dbReference type="Gene3D" id="2.10.220.10">
    <property type="entry name" value="Hormone Receptor, Insulin-like Growth Factor Receptor 1, Chain A, domain 2"/>
    <property type="match status" value="2"/>
</dbReference>
<dbReference type="PANTHER" id="PTHR23275">
    <property type="entry name" value="CABRIOLET.-RELATED"/>
    <property type="match status" value="1"/>
</dbReference>
<dbReference type="PANTHER" id="PTHR23275:SF100">
    <property type="entry name" value="EGF-LIKE DOMAIN-CONTAINING PROTEIN"/>
    <property type="match status" value="1"/>
</dbReference>
<dbReference type="SMART" id="SM00261">
    <property type="entry name" value="FU"/>
    <property type="match status" value="4"/>
</dbReference>
<organism evidence="1 2">
    <name type="scientific">Giardia duodenalis assemblage B</name>
    <dbReference type="NCBI Taxonomy" id="1394984"/>
    <lineage>
        <taxon>Eukaryota</taxon>
        <taxon>Metamonada</taxon>
        <taxon>Diplomonadida</taxon>
        <taxon>Hexamitidae</taxon>
        <taxon>Giardiinae</taxon>
        <taxon>Giardia</taxon>
    </lineage>
</organism>
<gene>
    <name evidence="1" type="ORF">QR46_3422</name>
</gene>
<dbReference type="SUPFAM" id="SSF57184">
    <property type="entry name" value="Growth factor receptor domain"/>
    <property type="match status" value="3"/>
</dbReference>
<sequence length="498" mass="50601">MCEMVGTTEICTQCKTGGNVPIDGVCVDKTAAVDKCLKADGQPLNEQDATCGQCGDSHFLFKGGCYNADTAPGNLICSAIDEANTAVCKTCATGYFKNPAASDATHQSCIACNETTAVYSNAGVANCATCDPPETSGGAATCTVCADGYYGSGSPPSCTVCTDSCATCTASGTDKCTSCKGTGDNQYFKKGESNDGTGTCVTAQQCTSTHFPATDANQKKICTLCSDAANGGIDGCTTCTPKTAASLAETPSVTCSACTQNKKPNADGTKCIECTTEGCAKCSDEGVCVECDSSKYLTPTGQCVDKCEKLGSYYADGQRVCQPCDPSCASCVGASANQCSACPARKVLQYTSESDINGGGSCVDECRVNTDGCADCGATIGSSKYCSRCSTSSEYPVNGVCKASTARAGECQTPDNKGGCTMCATGYFLLDGGCYQTSRQPGSQVCTAATSGSCTTCANGQAPNNGVCPACPSGCSKCSNSNTCTECYSGYYLLLIHV</sequence>
<dbReference type="EMBL" id="JXTI01000108">
    <property type="protein sequence ID" value="KWX12626.1"/>
    <property type="molecule type" value="Genomic_DNA"/>
</dbReference>
<evidence type="ECO:0000313" key="2">
    <source>
        <dbReference type="Proteomes" id="UP000070089"/>
    </source>
</evidence>
<name>A0A132NRG0_GIAIN</name>
<evidence type="ECO:0000313" key="1">
    <source>
        <dbReference type="EMBL" id="KWX12626.1"/>
    </source>
</evidence>
<dbReference type="InterPro" id="IPR005127">
    <property type="entry name" value="Giardia_VSP"/>
</dbReference>
<dbReference type="Proteomes" id="UP000070089">
    <property type="component" value="Unassembled WGS sequence"/>
</dbReference>
<dbReference type="AlphaFoldDB" id="A0A132NRG0"/>